<feature type="transmembrane region" description="Helical" evidence="1">
    <location>
        <begin position="33"/>
        <end position="48"/>
    </location>
</feature>
<keyword evidence="1" id="KW-1133">Transmembrane helix</keyword>
<feature type="transmembrane region" description="Helical" evidence="1">
    <location>
        <begin position="55"/>
        <end position="74"/>
    </location>
</feature>
<evidence type="ECO:0000256" key="1">
    <source>
        <dbReference type="SAM" id="Phobius"/>
    </source>
</evidence>
<keyword evidence="1" id="KW-0472">Membrane</keyword>
<keyword evidence="1" id="KW-0812">Transmembrane</keyword>
<feature type="transmembrane region" description="Helical" evidence="1">
    <location>
        <begin position="183"/>
        <end position="200"/>
    </location>
</feature>
<feature type="transmembrane region" description="Helical" evidence="1">
    <location>
        <begin position="220"/>
        <end position="238"/>
    </location>
</feature>
<accession>A0A6C0E0W4</accession>
<evidence type="ECO:0000313" key="2">
    <source>
        <dbReference type="EMBL" id="QHT22388.1"/>
    </source>
</evidence>
<dbReference type="EMBL" id="MN739709">
    <property type="protein sequence ID" value="QHT22388.1"/>
    <property type="molecule type" value="Genomic_DNA"/>
</dbReference>
<sequence>MTYISISPIKRYFLFINGLLLSTILPSSYRGIYLWYGTFLAIIISLLKKQLTLELLTIAIGGLGHSAVHLYWPFLDPNLGYVPNISAFPDVLFHTLMIIYVWINIRKKVPNFVNNITILSIFGSTLNCIFTNFKITKNNSYYYLFFNNPYYLIFILTTSFQAISTAYWIAFSLHYGEWYKINFKYYLFLCNLVIVSNWFLYNCDDIFELGIGLIKMSMNFRYIEGLFIISTWIPLIFVKKS</sequence>
<feature type="transmembrane region" description="Helical" evidence="1">
    <location>
        <begin position="150"/>
        <end position="171"/>
    </location>
</feature>
<name>A0A6C0E0W4_9ZZZZ</name>
<reference evidence="2" key="1">
    <citation type="journal article" date="2020" name="Nature">
        <title>Giant virus diversity and host interactions through global metagenomics.</title>
        <authorList>
            <person name="Schulz F."/>
            <person name="Roux S."/>
            <person name="Paez-Espino D."/>
            <person name="Jungbluth S."/>
            <person name="Walsh D.A."/>
            <person name="Denef V.J."/>
            <person name="McMahon K.D."/>
            <person name="Konstantinidis K.T."/>
            <person name="Eloe-Fadrosh E.A."/>
            <person name="Kyrpides N.C."/>
            <person name="Woyke T."/>
        </authorList>
    </citation>
    <scope>NUCLEOTIDE SEQUENCE</scope>
    <source>
        <strain evidence="2">GVMAG-M-3300023179-111</strain>
    </source>
</reference>
<feature type="transmembrane region" description="Helical" evidence="1">
    <location>
        <begin position="112"/>
        <end position="130"/>
    </location>
</feature>
<dbReference type="AlphaFoldDB" id="A0A6C0E0W4"/>
<organism evidence="2">
    <name type="scientific">viral metagenome</name>
    <dbReference type="NCBI Taxonomy" id="1070528"/>
    <lineage>
        <taxon>unclassified sequences</taxon>
        <taxon>metagenomes</taxon>
        <taxon>organismal metagenomes</taxon>
    </lineage>
</organism>
<protein>
    <submittedName>
        <fullName evidence="2">Uncharacterized protein</fullName>
    </submittedName>
</protein>
<feature type="transmembrane region" description="Helical" evidence="1">
    <location>
        <begin position="12"/>
        <end position="27"/>
    </location>
</feature>
<feature type="transmembrane region" description="Helical" evidence="1">
    <location>
        <begin position="86"/>
        <end position="105"/>
    </location>
</feature>
<proteinExistence type="predicted"/>